<dbReference type="OrthoDB" id="252020at2759"/>
<dbReference type="PANTHER" id="PTHR15481">
    <property type="entry name" value="RIBONUCLEIC ACID BINDING PROTEIN S1"/>
    <property type="match status" value="1"/>
</dbReference>
<sequence length="699" mass="77420">MCENVGFVDAESVHLHACRREECSTKNFEAISGTLRSVGTQTGTQSDSSTIKIEQALVENFGNEQGIPKTNAAKWQWPKLNNYPKMKKEAPEASMVLASRAVYPFRIVNRMGFQFPWATLERQRCKRPCVHTANLTSIPLESVKIYIGNLSPLVKQEDIGQIFGHFGEMRTVEFPTDRNPINPQGRGFAFVQYVCPSDCARAIDYMNGCKFGDTFIVVSKIHKKPVHYNNIRYDTLSPRSQRSHRSNRDDSRRHRFPSSYHNSSWNRRELSRLPMRQRAVSPSSMSVLQSRHRAAYSPITPSKRSRRTNPATTGGPVMGLGAPKQENLQPFLAIKLENTDDAVMYPQFPGTATPQNLQPLLAIKLENTDNAVMYPQSPGTATPQNLQPLLAIKLENTDNAVMYPQSPGTATPQNLQPLLAIKLENTDDAVMYPQSPGTATPQNLQPLLAIKLENTDDAVMYPQSPGTATPQNLQPLLAIKLENTDDAVMYPQSPGTATPQNLQPLLAIKLENTDDAVMCPQSQRAPPSQNLQRPSAIKLENTDDAVMYPQSPGTATPQNLQPLLAIKLENTDDASPGTATPQNLQPLLAIKLENTDDAVMYQQSAGTATPQNLQPLLAIKLENTDDAVMYPQSPGTATPQNLQPLLVPKLENTDNAVMYPKSAHRAYVEKFMNRSDHEIKQEAIADFQSASTMLDLKGE</sequence>
<proteinExistence type="predicted"/>
<dbReference type="SUPFAM" id="SSF54928">
    <property type="entry name" value="RNA-binding domain, RBD"/>
    <property type="match status" value="1"/>
</dbReference>
<dbReference type="GO" id="GO:0061574">
    <property type="term" value="C:ASAP complex"/>
    <property type="evidence" value="ECO:0007669"/>
    <property type="project" value="TreeGrafter"/>
</dbReference>
<evidence type="ECO:0000313" key="5">
    <source>
        <dbReference type="EMBL" id="SPP78624.1"/>
    </source>
</evidence>
<dbReference type="InterPro" id="IPR000504">
    <property type="entry name" value="RRM_dom"/>
</dbReference>
<feature type="non-terminal residue" evidence="5">
    <location>
        <position position="699"/>
    </location>
</feature>
<name>A0A3B0J8Q9_DROGU</name>
<keyword evidence="1 2" id="KW-0694">RNA-binding</keyword>
<evidence type="ECO:0000256" key="1">
    <source>
        <dbReference type="ARBA" id="ARBA00022884"/>
    </source>
</evidence>
<dbReference type="CDD" id="cd00590">
    <property type="entry name" value="RRM_SF"/>
    <property type="match status" value="1"/>
</dbReference>
<feature type="compositionally biased region" description="Polar residues" evidence="3">
    <location>
        <begin position="280"/>
        <end position="289"/>
    </location>
</feature>
<reference evidence="6" key="1">
    <citation type="submission" date="2018-01" db="EMBL/GenBank/DDBJ databases">
        <authorList>
            <person name="Alioto T."/>
            <person name="Alioto T."/>
        </authorList>
    </citation>
    <scope>NUCLEOTIDE SEQUENCE [LARGE SCALE GENOMIC DNA]</scope>
</reference>
<dbReference type="GO" id="GO:0003723">
    <property type="term" value="F:RNA binding"/>
    <property type="evidence" value="ECO:0007669"/>
    <property type="project" value="UniProtKB-UniRule"/>
</dbReference>
<evidence type="ECO:0000256" key="2">
    <source>
        <dbReference type="PROSITE-ProRule" id="PRU00176"/>
    </source>
</evidence>
<evidence type="ECO:0000313" key="6">
    <source>
        <dbReference type="Proteomes" id="UP000268350"/>
    </source>
</evidence>
<dbReference type="EMBL" id="OUUW01000003">
    <property type="protein sequence ID" value="SPP78624.1"/>
    <property type="molecule type" value="Genomic_DNA"/>
</dbReference>
<dbReference type="SMART" id="SM00360">
    <property type="entry name" value="RRM"/>
    <property type="match status" value="1"/>
</dbReference>
<accession>A0A3B0J8Q9</accession>
<dbReference type="PANTHER" id="PTHR15481:SF0">
    <property type="entry name" value="LD23870P-RELATED"/>
    <property type="match status" value="1"/>
</dbReference>
<dbReference type="PROSITE" id="PS50102">
    <property type="entry name" value="RRM"/>
    <property type="match status" value="1"/>
</dbReference>
<protein>
    <submittedName>
        <fullName evidence="5">Blast:Nebulin</fullName>
    </submittedName>
</protein>
<feature type="domain" description="RRM" evidence="4">
    <location>
        <begin position="143"/>
        <end position="223"/>
    </location>
</feature>
<dbReference type="GO" id="GO:0005737">
    <property type="term" value="C:cytoplasm"/>
    <property type="evidence" value="ECO:0007669"/>
    <property type="project" value="TreeGrafter"/>
</dbReference>
<organism evidence="5 6">
    <name type="scientific">Drosophila guanche</name>
    <name type="common">Fruit fly</name>
    <dbReference type="NCBI Taxonomy" id="7266"/>
    <lineage>
        <taxon>Eukaryota</taxon>
        <taxon>Metazoa</taxon>
        <taxon>Ecdysozoa</taxon>
        <taxon>Arthropoda</taxon>
        <taxon>Hexapoda</taxon>
        <taxon>Insecta</taxon>
        <taxon>Pterygota</taxon>
        <taxon>Neoptera</taxon>
        <taxon>Endopterygota</taxon>
        <taxon>Diptera</taxon>
        <taxon>Brachycera</taxon>
        <taxon>Muscomorpha</taxon>
        <taxon>Ephydroidea</taxon>
        <taxon>Drosophilidae</taxon>
        <taxon>Drosophila</taxon>
        <taxon>Sophophora</taxon>
    </lineage>
</organism>
<evidence type="ECO:0000256" key="3">
    <source>
        <dbReference type="SAM" id="MobiDB-lite"/>
    </source>
</evidence>
<feature type="region of interest" description="Disordered" evidence="3">
    <location>
        <begin position="232"/>
        <end position="323"/>
    </location>
</feature>
<dbReference type="Pfam" id="PF00076">
    <property type="entry name" value="RRM_1"/>
    <property type="match status" value="1"/>
</dbReference>
<dbReference type="InterPro" id="IPR012677">
    <property type="entry name" value="Nucleotide-bd_a/b_plait_sf"/>
</dbReference>
<evidence type="ECO:0000259" key="4">
    <source>
        <dbReference type="PROSITE" id="PS50102"/>
    </source>
</evidence>
<dbReference type="AlphaFoldDB" id="A0A3B0J8Q9"/>
<dbReference type="GO" id="GO:0000398">
    <property type="term" value="P:mRNA splicing, via spliceosome"/>
    <property type="evidence" value="ECO:0007669"/>
    <property type="project" value="TreeGrafter"/>
</dbReference>
<keyword evidence="6" id="KW-1185">Reference proteome</keyword>
<dbReference type="Proteomes" id="UP000268350">
    <property type="component" value="Unassembled WGS sequence"/>
</dbReference>
<dbReference type="Gene3D" id="3.30.70.330">
    <property type="match status" value="1"/>
</dbReference>
<gene>
    <name evidence="5" type="ORF">DGUA_6G011309</name>
</gene>
<dbReference type="InterPro" id="IPR035979">
    <property type="entry name" value="RBD_domain_sf"/>
</dbReference>
<dbReference type="STRING" id="7266.A0A3B0J8Q9"/>
<dbReference type="GO" id="GO:0005654">
    <property type="term" value="C:nucleoplasm"/>
    <property type="evidence" value="ECO:0007669"/>
    <property type="project" value="TreeGrafter"/>
</dbReference>